<dbReference type="EMBL" id="GBXM01094328">
    <property type="protein sequence ID" value="JAH14249.1"/>
    <property type="molecule type" value="Transcribed_RNA"/>
</dbReference>
<protein>
    <submittedName>
        <fullName evidence="1">Uncharacterized protein</fullName>
    </submittedName>
</protein>
<name>A0A0E9QBU8_ANGAN</name>
<dbReference type="AlphaFoldDB" id="A0A0E9QBU8"/>
<reference evidence="1" key="1">
    <citation type="submission" date="2014-11" db="EMBL/GenBank/DDBJ databases">
        <authorList>
            <person name="Amaro Gonzalez C."/>
        </authorList>
    </citation>
    <scope>NUCLEOTIDE SEQUENCE</scope>
</reference>
<sequence>MFLEFCNCMCDRWFDWCLWKSTMTLWLYHRWSERSLLSSSRPISWMRRTES</sequence>
<proteinExistence type="predicted"/>
<evidence type="ECO:0000313" key="1">
    <source>
        <dbReference type="EMBL" id="JAH14249.1"/>
    </source>
</evidence>
<organism evidence="1">
    <name type="scientific">Anguilla anguilla</name>
    <name type="common">European freshwater eel</name>
    <name type="synonym">Muraena anguilla</name>
    <dbReference type="NCBI Taxonomy" id="7936"/>
    <lineage>
        <taxon>Eukaryota</taxon>
        <taxon>Metazoa</taxon>
        <taxon>Chordata</taxon>
        <taxon>Craniata</taxon>
        <taxon>Vertebrata</taxon>
        <taxon>Euteleostomi</taxon>
        <taxon>Actinopterygii</taxon>
        <taxon>Neopterygii</taxon>
        <taxon>Teleostei</taxon>
        <taxon>Anguilliformes</taxon>
        <taxon>Anguillidae</taxon>
        <taxon>Anguilla</taxon>
    </lineage>
</organism>
<reference evidence="1" key="2">
    <citation type="journal article" date="2015" name="Fish Shellfish Immunol.">
        <title>Early steps in the European eel (Anguilla anguilla)-Vibrio vulnificus interaction in the gills: Role of the RtxA13 toxin.</title>
        <authorList>
            <person name="Callol A."/>
            <person name="Pajuelo D."/>
            <person name="Ebbesson L."/>
            <person name="Teles M."/>
            <person name="MacKenzie S."/>
            <person name="Amaro C."/>
        </authorList>
    </citation>
    <scope>NUCLEOTIDE SEQUENCE</scope>
</reference>
<accession>A0A0E9QBU8</accession>